<dbReference type="EMBL" id="ML987208">
    <property type="protein sequence ID" value="KAF2242300.1"/>
    <property type="molecule type" value="Genomic_DNA"/>
</dbReference>
<protein>
    <recommendedName>
        <fullName evidence="8">Transcription factor domain-containing protein</fullName>
    </recommendedName>
</protein>
<sequence>MAPLFPFVVISRRVTPEQLRLEKPVLYMAIMMVACQSDVHRQLSIARIVRQEISQAVLIRSERSLALLEGLLLYIAWNHVHLQLGHQLLLLQHMAIAMLTDLGLNKEPHFRPKTAAGAFREAGPQVAMEPARTLEERRVFLGVFWVTSLTKTCFKEMQALRFTNYAESCCRILENATNHPNDTYLVHVVRLQQRVERVGDILYSEDLDTVSGMNPPLAMIISSLEKEVSDATTGLPSNIRQTPLLQMSYRMLQLYLYKIALDDRLFPPQSPYATLRTNLLFSCLAAIESLVSLFFELPAQTILSLPYPNWGQVGHAMLILSRLAEVKHGTWDTGVVSSVLDHRETFRRLARRLEEVMAVGAKETPPRSFPEVFALMIDKLRDLGSSEGRREDEALMDGEDLNHMLCEDEMMGGILFDFFDLGQGV</sequence>
<dbReference type="GO" id="GO:0000976">
    <property type="term" value="F:transcription cis-regulatory region binding"/>
    <property type="evidence" value="ECO:0007669"/>
    <property type="project" value="TreeGrafter"/>
</dbReference>
<dbReference type="GO" id="GO:0000981">
    <property type="term" value="F:DNA-binding transcription factor activity, RNA polymerase II-specific"/>
    <property type="evidence" value="ECO:0007669"/>
    <property type="project" value="TreeGrafter"/>
</dbReference>
<gene>
    <name evidence="6" type="ORF">BU26DRAFT_570982</name>
</gene>
<keyword evidence="3" id="KW-0238">DNA-binding</keyword>
<keyword evidence="7" id="KW-1185">Reference proteome</keyword>
<name>A0A6A6HY56_9PLEO</name>
<evidence type="ECO:0008006" key="8">
    <source>
        <dbReference type="Google" id="ProtNLM"/>
    </source>
</evidence>
<evidence type="ECO:0000256" key="2">
    <source>
        <dbReference type="ARBA" id="ARBA00023015"/>
    </source>
</evidence>
<evidence type="ECO:0000256" key="5">
    <source>
        <dbReference type="ARBA" id="ARBA00023242"/>
    </source>
</evidence>
<dbReference type="GeneID" id="54587418"/>
<keyword evidence="2" id="KW-0805">Transcription regulation</keyword>
<comment type="subcellular location">
    <subcellularLocation>
        <location evidence="1">Nucleus</location>
    </subcellularLocation>
</comment>
<evidence type="ECO:0000313" key="7">
    <source>
        <dbReference type="Proteomes" id="UP000800094"/>
    </source>
</evidence>
<dbReference type="PANTHER" id="PTHR31845">
    <property type="entry name" value="FINGER DOMAIN PROTEIN, PUTATIVE-RELATED"/>
    <property type="match status" value="1"/>
</dbReference>
<dbReference type="InterPro" id="IPR051089">
    <property type="entry name" value="prtT"/>
</dbReference>
<keyword evidence="5" id="KW-0539">Nucleus</keyword>
<evidence type="ECO:0000256" key="4">
    <source>
        <dbReference type="ARBA" id="ARBA00023163"/>
    </source>
</evidence>
<evidence type="ECO:0000256" key="3">
    <source>
        <dbReference type="ARBA" id="ARBA00023125"/>
    </source>
</evidence>
<dbReference type="OrthoDB" id="5226580at2759"/>
<dbReference type="Proteomes" id="UP000800094">
    <property type="component" value="Unassembled WGS sequence"/>
</dbReference>
<dbReference type="RefSeq" id="XP_033677304.1">
    <property type="nucleotide sequence ID" value="XM_033834088.1"/>
</dbReference>
<dbReference type="CDD" id="cd12148">
    <property type="entry name" value="fungal_TF_MHR"/>
    <property type="match status" value="1"/>
</dbReference>
<dbReference type="GO" id="GO:0005634">
    <property type="term" value="C:nucleus"/>
    <property type="evidence" value="ECO:0007669"/>
    <property type="project" value="UniProtKB-SubCell"/>
</dbReference>
<evidence type="ECO:0000313" key="6">
    <source>
        <dbReference type="EMBL" id="KAF2242300.1"/>
    </source>
</evidence>
<proteinExistence type="predicted"/>
<dbReference type="PANTHER" id="PTHR31845:SF10">
    <property type="entry name" value="ZN(II)2CYS6 TRANSCRIPTION FACTOR (EUROFUNG)"/>
    <property type="match status" value="1"/>
</dbReference>
<organism evidence="6 7">
    <name type="scientific">Trematosphaeria pertusa</name>
    <dbReference type="NCBI Taxonomy" id="390896"/>
    <lineage>
        <taxon>Eukaryota</taxon>
        <taxon>Fungi</taxon>
        <taxon>Dikarya</taxon>
        <taxon>Ascomycota</taxon>
        <taxon>Pezizomycotina</taxon>
        <taxon>Dothideomycetes</taxon>
        <taxon>Pleosporomycetidae</taxon>
        <taxon>Pleosporales</taxon>
        <taxon>Massarineae</taxon>
        <taxon>Trematosphaeriaceae</taxon>
        <taxon>Trematosphaeria</taxon>
    </lineage>
</organism>
<dbReference type="AlphaFoldDB" id="A0A6A6HY56"/>
<accession>A0A6A6HY56</accession>
<evidence type="ECO:0000256" key="1">
    <source>
        <dbReference type="ARBA" id="ARBA00004123"/>
    </source>
</evidence>
<reference evidence="6" key="1">
    <citation type="journal article" date="2020" name="Stud. Mycol.">
        <title>101 Dothideomycetes genomes: a test case for predicting lifestyles and emergence of pathogens.</title>
        <authorList>
            <person name="Haridas S."/>
            <person name="Albert R."/>
            <person name="Binder M."/>
            <person name="Bloem J."/>
            <person name="Labutti K."/>
            <person name="Salamov A."/>
            <person name="Andreopoulos B."/>
            <person name="Baker S."/>
            <person name="Barry K."/>
            <person name="Bills G."/>
            <person name="Bluhm B."/>
            <person name="Cannon C."/>
            <person name="Castanera R."/>
            <person name="Culley D."/>
            <person name="Daum C."/>
            <person name="Ezra D."/>
            <person name="Gonzalez J."/>
            <person name="Henrissat B."/>
            <person name="Kuo A."/>
            <person name="Liang C."/>
            <person name="Lipzen A."/>
            <person name="Lutzoni F."/>
            <person name="Magnuson J."/>
            <person name="Mondo S."/>
            <person name="Nolan M."/>
            <person name="Ohm R."/>
            <person name="Pangilinan J."/>
            <person name="Park H.-J."/>
            <person name="Ramirez L."/>
            <person name="Alfaro M."/>
            <person name="Sun H."/>
            <person name="Tritt A."/>
            <person name="Yoshinaga Y."/>
            <person name="Zwiers L.-H."/>
            <person name="Turgeon B."/>
            <person name="Goodwin S."/>
            <person name="Spatafora J."/>
            <person name="Crous P."/>
            <person name="Grigoriev I."/>
        </authorList>
    </citation>
    <scope>NUCLEOTIDE SEQUENCE</scope>
    <source>
        <strain evidence="6">CBS 122368</strain>
    </source>
</reference>
<keyword evidence="4" id="KW-0804">Transcription</keyword>